<organism evidence="10 11">
    <name type="scientific">Brachionus calyciflorus</name>
    <dbReference type="NCBI Taxonomy" id="104777"/>
    <lineage>
        <taxon>Eukaryota</taxon>
        <taxon>Metazoa</taxon>
        <taxon>Spiralia</taxon>
        <taxon>Gnathifera</taxon>
        <taxon>Rotifera</taxon>
        <taxon>Eurotatoria</taxon>
        <taxon>Monogononta</taxon>
        <taxon>Pseudotrocha</taxon>
        <taxon>Ploima</taxon>
        <taxon>Brachionidae</taxon>
        <taxon>Brachionus</taxon>
    </lineage>
</organism>
<dbReference type="GO" id="GO:0015031">
    <property type="term" value="P:protein transport"/>
    <property type="evidence" value="ECO:0007669"/>
    <property type="project" value="UniProtKB-KW"/>
</dbReference>
<dbReference type="OrthoDB" id="10259024at2759"/>
<dbReference type="PANTHER" id="PTHR12965">
    <property type="entry name" value="VACUOLAR PROTEIN SORTING 54"/>
    <property type="match status" value="1"/>
</dbReference>
<name>A0A814BGT5_9BILA</name>
<evidence type="ECO:0000313" key="10">
    <source>
        <dbReference type="EMBL" id="CAF0926719.1"/>
    </source>
</evidence>
<dbReference type="GO" id="GO:0006896">
    <property type="term" value="P:Golgi to vacuole transport"/>
    <property type="evidence" value="ECO:0007669"/>
    <property type="project" value="TreeGrafter"/>
</dbReference>
<dbReference type="Proteomes" id="UP000663879">
    <property type="component" value="Unassembled WGS sequence"/>
</dbReference>
<evidence type="ECO:0000259" key="9">
    <source>
        <dbReference type="Pfam" id="PF07928"/>
    </source>
</evidence>
<evidence type="ECO:0000256" key="3">
    <source>
        <dbReference type="ARBA" id="ARBA00022448"/>
    </source>
</evidence>
<evidence type="ECO:0000256" key="8">
    <source>
        <dbReference type="SAM" id="MobiDB-lite"/>
    </source>
</evidence>
<keyword evidence="3" id="KW-0813">Transport</keyword>
<keyword evidence="4" id="KW-0653">Protein transport</keyword>
<protein>
    <recommendedName>
        <fullName evidence="9">Vacuolar protein sorting-associated protein 54 C-terminal domain-containing protein</fullName>
    </recommendedName>
</protein>
<evidence type="ECO:0000256" key="1">
    <source>
        <dbReference type="ARBA" id="ARBA00004601"/>
    </source>
</evidence>
<dbReference type="GO" id="GO:0042147">
    <property type="term" value="P:retrograde transport, endosome to Golgi"/>
    <property type="evidence" value="ECO:0007669"/>
    <property type="project" value="InterPro"/>
</dbReference>
<evidence type="ECO:0000313" key="11">
    <source>
        <dbReference type="Proteomes" id="UP000663879"/>
    </source>
</evidence>
<accession>A0A814BGT5</accession>
<comment type="similarity">
    <text evidence="2">Belongs to the VPS54 family.</text>
</comment>
<keyword evidence="5" id="KW-0333">Golgi apparatus</keyword>
<gene>
    <name evidence="10" type="ORF">OXX778_LOCUS12681</name>
</gene>
<dbReference type="InterPro" id="IPR012501">
    <property type="entry name" value="Vps54_C"/>
</dbReference>
<evidence type="ECO:0000256" key="7">
    <source>
        <dbReference type="SAM" id="Coils"/>
    </source>
</evidence>
<feature type="compositionally biased region" description="Polar residues" evidence="8">
    <location>
        <begin position="17"/>
        <end position="26"/>
    </location>
</feature>
<evidence type="ECO:0000256" key="6">
    <source>
        <dbReference type="ARBA" id="ARBA00023054"/>
    </source>
</evidence>
<evidence type="ECO:0000256" key="2">
    <source>
        <dbReference type="ARBA" id="ARBA00009150"/>
    </source>
</evidence>
<feature type="coiled-coil region" evidence="7">
    <location>
        <begin position="73"/>
        <end position="100"/>
    </location>
</feature>
<evidence type="ECO:0000256" key="5">
    <source>
        <dbReference type="ARBA" id="ARBA00023034"/>
    </source>
</evidence>
<feature type="domain" description="Vacuolar protein sorting-associated protein 54 C-terminal" evidence="9">
    <location>
        <begin position="628"/>
        <end position="758"/>
    </location>
</feature>
<reference evidence="10" key="1">
    <citation type="submission" date="2021-02" db="EMBL/GenBank/DDBJ databases">
        <authorList>
            <person name="Nowell W R."/>
        </authorList>
    </citation>
    <scope>NUCLEOTIDE SEQUENCE</scope>
    <source>
        <strain evidence="10">Ploen Becks lab</strain>
    </source>
</reference>
<feature type="region of interest" description="Disordered" evidence="8">
    <location>
        <begin position="1"/>
        <end position="26"/>
    </location>
</feature>
<dbReference type="GO" id="GO:0019905">
    <property type="term" value="F:syntaxin binding"/>
    <property type="evidence" value="ECO:0007669"/>
    <property type="project" value="TreeGrafter"/>
</dbReference>
<dbReference type="Pfam" id="PF07928">
    <property type="entry name" value="Vps54"/>
    <property type="match status" value="1"/>
</dbReference>
<keyword evidence="11" id="KW-1185">Reference proteome</keyword>
<dbReference type="GO" id="GO:0000938">
    <property type="term" value="C:GARP complex"/>
    <property type="evidence" value="ECO:0007669"/>
    <property type="project" value="InterPro"/>
</dbReference>
<keyword evidence="6 7" id="KW-0175">Coiled coil</keyword>
<comment type="caution">
    <text evidence="10">The sequence shown here is derived from an EMBL/GenBank/DDBJ whole genome shotgun (WGS) entry which is preliminary data.</text>
</comment>
<dbReference type="Gene3D" id="6.10.250.860">
    <property type="match status" value="1"/>
</dbReference>
<dbReference type="EMBL" id="CAJNOC010002332">
    <property type="protein sequence ID" value="CAF0926719.1"/>
    <property type="molecule type" value="Genomic_DNA"/>
</dbReference>
<dbReference type="InterPro" id="IPR039745">
    <property type="entry name" value="Vps54"/>
</dbReference>
<evidence type="ECO:0000256" key="4">
    <source>
        <dbReference type="ARBA" id="ARBA00022927"/>
    </source>
</evidence>
<dbReference type="PANTHER" id="PTHR12965:SF0">
    <property type="entry name" value="VACUOLAR PROTEIN SORTING-ASSOCIATED PROTEIN 54"/>
    <property type="match status" value="1"/>
</dbReference>
<sequence>MSNLNTNSTKYHDDSPKSSPTNAPKSVFSSNLAAVLNDPRKDRSKKSHLFTKTWGSDFTDTIHFSTNKSDLNLKHFETHLNELNERIKKHNQNKTSIENNNNSISKANKFGNDNSLFDLENIPKIFFDSNFNLSDRNTFETIVLFNSGNSLRNNQIEFDKLSPRKKINNAQSCKNSLDKFSFYLDIIESHITKQISAKANTFFTAIQSQDEVQDHISKTSTQVKQIRKNIHLLNKNSIMKSIRILHLVNLRVRYEAMLDKLELLSTVYQNQPAIQIHLASSEYNGALDIISFSQEILRKELRFIRSLRHFDSQFQEIGKAIEKMLNQDFVKYLIGELGRDFKEECKLYNEEKLFSLVSSFVKIRSYDFIEMSRDEINLFLKSTIKLSLVEIISKTDLDDDENEQKEKMNSLVQHDVNNFKLIDRVKLLKFQEFLDLFSVVLNNFRIVICRIQLIVNFMINVFNETKSNPQTNVKSKELVSQNGWFKAEDKLNDLLTKSIDYVQENLIGILDAKFKANNYEKINSQNFSLFSNLIDHFLTEIDKISKNKTATLRSWLQNQSNKFLNKYHTERKDKLILAIESESWKISDLPADFQTLLDNIVKNFLKNPPNFTYNIVNSSSTNFLYVNDEKFLFFGIVVVLFKLILEYIQLENDLPWTTYDVMSKLIELFTIFNIKIFKMILGVGAIEMGLLKIITFKTLALTLRSLELVLQFLPMTKDYFLSKISDKKANAERQFNKIISDYQEHITQLNNKLIFMVDDIFRECISTYEVKAPVPSQCFRSICSQIEKVHQILIDTMSQSSIVRLFTEIHDKFKTRLRERLTELNISNDGGPIHALIYQDMMFYMKQFKSLRGLNAISINFMDIWS</sequence>
<proteinExistence type="inferred from homology"/>
<dbReference type="GO" id="GO:0005829">
    <property type="term" value="C:cytosol"/>
    <property type="evidence" value="ECO:0007669"/>
    <property type="project" value="GOC"/>
</dbReference>
<dbReference type="Gene3D" id="1.20.1280.130">
    <property type="match status" value="1"/>
</dbReference>
<dbReference type="AlphaFoldDB" id="A0A814BGT5"/>
<comment type="subcellular location">
    <subcellularLocation>
        <location evidence="1">Golgi apparatus</location>
        <location evidence="1">trans-Golgi network</location>
    </subcellularLocation>
</comment>